<gene>
    <name evidence="1" type="ORF">AAJCM20276_11780</name>
</gene>
<evidence type="ECO:0000313" key="1">
    <source>
        <dbReference type="EMBL" id="BCI66554.1"/>
    </source>
</evidence>
<dbReference type="Proteomes" id="UP000515220">
    <property type="component" value="Chromosome"/>
</dbReference>
<accession>A0A6S6PMY6</accession>
<dbReference type="EMBL" id="AP023326">
    <property type="protein sequence ID" value="BCI66554.1"/>
    <property type="molecule type" value="Genomic_DNA"/>
</dbReference>
<evidence type="ECO:0000313" key="2">
    <source>
        <dbReference type="Proteomes" id="UP000515220"/>
    </source>
</evidence>
<sequence>MRFFVAIGLGLVLVVSGCAGMMVARQSLIRKIDAERATLLKQGWSVSWRVSGFSLFAFPWQVTLRDVRLDGPLKDTRLVYGGDAVTVSPAAPFSSLVRLDFAGQQAFLLGHDSAHPDAAFRLTGSGLHATVGSANSGGEIHAAFMADDDRLEVYAMPFPLGQSALPFSVGLRKLQGRTEWYLKQNHLEGAAADVTVETVTLPVTWPGIGNLAEKVHVAFSSSETEGGDRGLVLHIGEARFGPSSVAVTGKLVWQRDATGDFDLTLRGLEKVVDAMMVGHAVTPEVHHMTMLIERFRAQGNLQSPPKTEKAGEATTPDTILALPLRLRKGEWTIGTLPAATLLEAWRSGKGKVASP</sequence>
<dbReference type="RefSeq" id="WP_099348108.1">
    <property type="nucleotide sequence ID" value="NZ_AP023326.1"/>
</dbReference>
<dbReference type="InterPro" id="IPR018666">
    <property type="entry name" value="DUF2125"/>
</dbReference>
<dbReference type="AlphaFoldDB" id="A0A6S6PMY6"/>
<proteinExistence type="predicted"/>
<dbReference type="Pfam" id="PF09898">
    <property type="entry name" value="DUF2125"/>
    <property type="match status" value="1"/>
</dbReference>
<dbReference type="PROSITE" id="PS51257">
    <property type="entry name" value="PROKAR_LIPOPROTEIN"/>
    <property type="match status" value="1"/>
</dbReference>
<organism evidence="1 2">
    <name type="scientific">Acetobacter aceti</name>
    <dbReference type="NCBI Taxonomy" id="435"/>
    <lineage>
        <taxon>Bacteria</taxon>
        <taxon>Pseudomonadati</taxon>
        <taxon>Pseudomonadota</taxon>
        <taxon>Alphaproteobacteria</taxon>
        <taxon>Acetobacterales</taxon>
        <taxon>Acetobacteraceae</taxon>
        <taxon>Acetobacter</taxon>
        <taxon>Acetobacter subgen. Acetobacter</taxon>
    </lineage>
</organism>
<protein>
    <recommendedName>
        <fullName evidence="3">DUF2125 domain-containing protein</fullName>
    </recommendedName>
</protein>
<name>A0A6S6PMY6_ACEAC</name>
<evidence type="ECO:0008006" key="3">
    <source>
        <dbReference type="Google" id="ProtNLM"/>
    </source>
</evidence>
<reference evidence="1 2" key="1">
    <citation type="submission" date="2020-07" db="EMBL/GenBank/DDBJ databases">
        <title>Complete Genome Sequence of an acetic acid bacterium, Acetobacter aceti JCM20276.</title>
        <authorList>
            <person name="Hirose Y."/>
            <person name="Mihara H."/>
        </authorList>
    </citation>
    <scope>NUCLEOTIDE SEQUENCE [LARGE SCALE GENOMIC DNA]</scope>
    <source>
        <strain evidence="1 2">JCM20276</strain>
    </source>
</reference>